<dbReference type="Proteomes" id="UP000637423">
    <property type="component" value="Unassembled WGS sequence"/>
</dbReference>
<organism evidence="1 2">
    <name type="scientific">Undibacterium terreum</name>
    <dbReference type="NCBI Taxonomy" id="1224302"/>
    <lineage>
        <taxon>Bacteria</taxon>
        <taxon>Pseudomonadati</taxon>
        <taxon>Pseudomonadota</taxon>
        <taxon>Betaproteobacteria</taxon>
        <taxon>Burkholderiales</taxon>
        <taxon>Oxalobacteraceae</taxon>
        <taxon>Undibacterium</taxon>
    </lineage>
</organism>
<name>A0A916U7S5_9BURK</name>
<dbReference type="SUPFAM" id="SSF144052">
    <property type="entry name" value="Thermophilic metalloprotease-like"/>
    <property type="match status" value="1"/>
</dbReference>
<evidence type="ECO:0008006" key="3">
    <source>
        <dbReference type="Google" id="ProtNLM"/>
    </source>
</evidence>
<comment type="caution">
    <text evidence="1">The sequence shown here is derived from an EMBL/GenBank/DDBJ whole genome shotgun (WGS) entry which is preliminary data.</text>
</comment>
<keyword evidence="2" id="KW-1185">Reference proteome</keyword>
<proteinExistence type="predicted"/>
<protein>
    <recommendedName>
        <fullName evidence="3">Thermophilic metalloprotease (M29)</fullName>
    </recommendedName>
</protein>
<reference evidence="1" key="1">
    <citation type="journal article" date="2014" name="Int. J. Syst. Evol. Microbiol.">
        <title>Complete genome sequence of Corynebacterium casei LMG S-19264T (=DSM 44701T), isolated from a smear-ripened cheese.</title>
        <authorList>
            <consortium name="US DOE Joint Genome Institute (JGI-PGF)"/>
            <person name="Walter F."/>
            <person name="Albersmeier A."/>
            <person name="Kalinowski J."/>
            <person name="Ruckert C."/>
        </authorList>
    </citation>
    <scope>NUCLEOTIDE SEQUENCE</scope>
    <source>
        <strain evidence="1">CGMCC 1.10998</strain>
    </source>
</reference>
<dbReference type="EMBL" id="BMED01000001">
    <property type="protein sequence ID" value="GGC62967.1"/>
    <property type="molecule type" value="Genomic_DNA"/>
</dbReference>
<evidence type="ECO:0000313" key="2">
    <source>
        <dbReference type="Proteomes" id="UP000637423"/>
    </source>
</evidence>
<evidence type="ECO:0000313" key="1">
    <source>
        <dbReference type="EMBL" id="GGC62967.1"/>
    </source>
</evidence>
<dbReference type="AlphaFoldDB" id="A0A916U7S5"/>
<sequence>MLHLSKTAPQHSHTLALLLEKYHLPPLLNQKMTIADISIAPHLPGRVLHELVTLTPASVDEASRHVRDILAMAIEHTAERAAIVVWDAHCDLSIALAEAYHRNLPNARFIDFDAVSQNDILAAFETLAPSDLVVLVQSTNFRLEAYRIRIELFKRELKVIEHPHLARMPGEESLHYIESLAYDPGYFRDVGNALKARIDRAHFGVVDSGGERLVFGSPFEAAKLNIGDYSQMKNVGGQFPIGEVFTEAQNLEAVNGKVRIFVFGDTKFAVNKPEQPITLVVHKGRVTDVENSTPEFDQVLANIRADEGEVWLRELGFGMNRAFSKDRLVSDIGTYERMCGIHLSLGAKHGVYTKPNFRRADARHHVDVFAVTEAVYLDDDVVYKDGTWTI</sequence>
<accession>A0A916U7S5</accession>
<reference evidence="1" key="2">
    <citation type="submission" date="2020-09" db="EMBL/GenBank/DDBJ databases">
        <authorList>
            <person name="Sun Q."/>
            <person name="Zhou Y."/>
        </authorList>
    </citation>
    <scope>NUCLEOTIDE SEQUENCE</scope>
    <source>
        <strain evidence="1">CGMCC 1.10998</strain>
    </source>
</reference>
<gene>
    <name evidence="1" type="ORF">GCM10011396_07420</name>
</gene>